<dbReference type="Proteomes" id="UP000003094">
    <property type="component" value="Unassembled WGS sequence"/>
</dbReference>
<keyword evidence="3" id="KW-1185">Reference proteome</keyword>
<dbReference type="AlphaFoldDB" id="A0A2R9SP45"/>
<comment type="caution">
    <text evidence="2">The sequence shown here is derived from an EMBL/GenBank/DDBJ whole genome shotgun (WGS) entry which is preliminary data.</text>
</comment>
<protein>
    <submittedName>
        <fullName evidence="2">Probable tetracycline resistance protein</fullName>
    </submittedName>
</protein>
<name>A0A2R9SP45_9BACL</name>
<dbReference type="KEGG" id="pvo:PVOR_26343"/>
<keyword evidence="1" id="KW-1133">Transmembrane helix</keyword>
<reference evidence="2 3" key="1">
    <citation type="journal article" date="2010" name="BMC Genomics">
        <title>Genome sequence of the pattern forming Paenibacillus vortex bacterium reveals potential for thriving in complex environments.</title>
        <authorList>
            <person name="Sirota-Madi A."/>
            <person name="Olender T."/>
            <person name="Helman Y."/>
            <person name="Ingham C."/>
            <person name="Brainis I."/>
            <person name="Roth D."/>
            <person name="Hagi E."/>
            <person name="Brodsky L."/>
            <person name="Leshkowitz D."/>
            <person name="Galatenko V."/>
            <person name="Nikolaev V."/>
            <person name="Mugasimangalam R.C."/>
            <person name="Bransburg-Zabary S."/>
            <person name="Gutnick D.L."/>
            <person name="Lancet D."/>
            <person name="Ben-Jacob E."/>
        </authorList>
    </citation>
    <scope>NUCLEOTIDE SEQUENCE [LARGE SCALE GENOMIC DNA]</scope>
    <source>
        <strain evidence="2 3">V453</strain>
    </source>
</reference>
<sequence length="80" mass="8786">MVNFIAQGMAIGIYGKMTDLSRSAIPAWNPLFGSPATQGLIFSNIWLVLAVLQVASLGLFYFVFGRRCRAESSETWLITA</sequence>
<gene>
    <name evidence="2" type="ORF">PVOR_26343</name>
</gene>
<organism evidence="2 3">
    <name type="scientific">Paenibacillus vortex V453</name>
    <dbReference type="NCBI Taxonomy" id="715225"/>
    <lineage>
        <taxon>Bacteria</taxon>
        <taxon>Bacillati</taxon>
        <taxon>Bacillota</taxon>
        <taxon>Bacilli</taxon>
        <taxon>Bacillales</taxon>
        <taxon>Paenibacillaceae</taxon>
        <taxon>Paenibacillus</taxon>
    </lineage>
</organism>
<evidence type="ECO:0000313" key="2">
    <source>
        <dbReference type="EMBL" id="EFU39123.1"/>
    </source>
</evidence>
<feature type="transmembrane region" description="Helical" evidence="1">
    <location>
        <begin position="40"/>
        <end position="64"/>
    </location>
</feature>
<dbReference type="EMBL" id="ADHJ01000043">
    <property type="protein sequence ID" value="EFU39123.1"/>
    <property type="molecule type" value="Genomic_DNA"/>
</dbReference>
<evidence type="ECO:0000256" key="1">
    <source>
        <dbReference type="SAM" id="Phobius"/>
    </source>
</evidence>
<evidence type="ECO:0000313" key="3">
    <source>
        <dbReference type="Proteomes" id="UP000003094"/>
    </source>
</evidence>
<keyword evidence="1" id="KW-0812">Transmembrane</keyword>
<accession>A0A2R9SP45</accession>
<keyword evidence="1" id="KW-0472">Membrane</keyword>
<proteinExistence type="predicted"/>